<keyword evidence="4" id="KW-0238">DNA-binding</keyword>
<evidence type="ECO:0000256" key="3">
    <source>
        <dbReference type="ARBA" id="ARBA00022578"/>
    </source>
</evidence>
<name>A0A8E2VGQ9_9RHOB</name>
<dbReference type="GO" id="GO:0003677">
    <property type="term" value="F:DNA binding"/>
    <property type="evidence" value="ECO:0007669"/>
    <property type="project" value="UniProtKB-KW"/>
</dbReference>
<accession>A0A8E2VGQ9</accession>
<organism evidence="7 8">
    <name type="scientific">Rhodovulum kholense</name>
    <dbReference type="NCBI Taxonomy" id="453584"/>
    <lineage>
        <taxon>Bacteria</taxon>
        <taxon>Pseudomonadati</taxon>
        <taxon>Pseudomonadota</taxon>
        <taxon>Alphaproteobacteria</taxon>
        <taxon>Rhodobacterales</taxon>
        <taxon>Paracoccaceae</taxon>
        <taxon>Rhodovulum</taxon>
    </lineage>
</organism>
<evidence type="ECO:0000256" key="4">
    <source>
        <dbReference type="ARBA" id="ARBA00023125"/>
    </source>
</evidence>
<evidence type="ECO:0000256" key="2">
    <source>
        <dbReference type="ARBA" id="ARBA00010961"/>
    </source>
</evidence>
<dbReference type="Proteomes" id="UP000244037">
    <property type="component" value="Unassembled WGS sequence"/>
</dbReference>
<feature type="region of interest" description="Disordered" evidence="6">
    <location>
        <begin position="162"/>
        <end position="198"/>
    </location>
</feature>
<reference evidence="7 8" key="1">
    <citation type="submission" date="2018-04" db="EMBL/GenBank/DDBJ databases">
        <title>Genomic Encyclopedia of Archaeal and Bacterial Type Strains, Phase II (KMG-II): from individual species to whole genera.</title>
        <authorList>
            <person name="Goeker M."/>
        </authorList>
    </citation>
    <scope>NUCLEOTIDE SEQUENCE [LARGE SCALE GENOMIC DNA]</scope>
    <source>
        <strain evidence="7 8">DSM 19783</strain>
    </source>
</reference>
<gene>
    <name evidence="7" type="ORF">C8N38_12511</name>
</gene>
<dbReference type="InterPro" id="IPR001207">
    <property type="entry name" value="Transposase_mutator"/>
</dbReference>
<evidence type="ECO:0000313" key="7">
    <source>
        <dbReference type="EMBL" id="PTW40290.1"/>
    </source>
</evidence>
<proteinExistence type="inferred from homology"/>
<comment type="caution">
    <text evidence="7">The sequence shown here is derived from an EMBL/GenBank/DDBJ whole genome shotgun (WGS) entry which is preliminary data.</text>
</comment>
<keyword evidence="8" id="KW-1185">Reference proteome</keyword>
<dbReference type="Pfam" id="PF00872">
    <property type="entry name" value="Transposase_mut"/>
    <property type="match status" value="1"/>
</dbReference>
<evidence type="ECO:0000256" key="1">
    <source>
        <dbReference type="ARBA" id="ARBA00002190"/>
    </source>
</evidence>
<comment type="function">
    <text evidence="1">Required for the transposition of the insertion element.</text>
</comment>
<comment type="similarity">
    <text evidence="2">Belongs to the transposase mutator family.</text>
</comment>
<keyword evidence="5" id="KW-0233">DNA recombination</keyword>
<dbReference type="GO" id="GO:0006313">
    <property type="term" value="P:DNA transposition"/>
    <property type="evidence" value="ECO:0007669"/>
    <property type="project" value="InterPro"/>
</dbReference>
<dbReference type="EMBL" id="QAYC01000025">
    <property type="protein sequence ID" value="PTW40290.1"/>
    <property type="molecule type" value="Genomic_DNA"/>
</dbReference>
<protein>
    <submittedName>
        <fullName evidence="7">Mutator family transposase</fullName>
    </submittedName>
</protein>
<evidence type="ECO:0000256" key="5">
    <source>
        <dbReference type="ARBA" id="ARBA00023172"/>
    </source>
</evidence>
<feature type="region of interest" description="Disordered" evidence="6">
    <location>
        <begin position="109"/>
        <end position="128"/>
    </location>
</feature>
<sequence>MIEVEFGGFNRVHTDPPMITTNMDRSGLLAKHGQGDFLRAMARAGLPLIMEADVDSLIGAGRDERCGERTTWRNGYRARALDTRLSASRSAISQSRSVRPPAIARVTRGDWRARQGPPSRPGGRDAHATAQRWLRAGPRGWRSCWQHRPYCRAAAETGPCGLPLRRAAVPRSPSHRASRASQAASRTAPGSPSRPDRLREFWHGAPGLCCARASKGAGETLRSPGLPGGATM</sequence>
<dbReference type="GO" id="GO:0004803">
    <property type="term" value="F:transposase activity"/>
    <property type="evidence" value="ECO:0007669"/>
    <property type="project" value="InterPro"/>
</dbReference>
<dbReference type="AlphaFoldDB" id="A0A8E2VGQ9"/>
<feature type="compositionally biased region" description="Low complexity" evidence="6">
    <location>
        <begin position="179"/>
        <end position="189"/>
    </location>
</feature>
<evidence type="ECO:0000256" key="6">
    <source>
        <dbReference type="SAM" id="MobiDB-lite"/>
    </source>
</evidence>
<keyword evidence="3" id="KW-0815">Transposition</keyword>
<evidence type="ECO:0000313" key="8">
    <source>
        <dbReference type="Proteomes" id="UP000244037"/>
    </source>
</evidence>